<evidence type="ECO:0000259" key="7">
    <source>
        <dbReference type="PROSITE" id="PS51460"/>
    </source>
</evidence>
<dbReference type="Ensembl" id="ENSEEET00000006340.2">
    <property type="protein sequence ID" value="ENSEEEP00000006251.2"/>
    <property type="gene ID" value="ENSEEEG00000003331.2"/>
</dbReference>
<dbReference type="GO" id="GO:0005884">
    <property type="term" value="C:actin filament"/>
    <property type="evidence" value="ECO:0007669"/>
    <property type="project" value="TreeGrafter"/>
</dbReference>
<protein>
    <recommendedName>
        <fullName evidence="10">Growth arrest-specific 2b</fullName>
    </recommendedName>
</protein>
<evidence type="ECO:0000256" key="5">
    <source>
        <dbReference type="SAM" id="MobiDB-lite"/>
    </source>
</evidence>
<dbReference type="GO" id="GO:0051764">
    <property type="term" value="P:actin crosslink formation"/>
    <property type="evidence" value="ECO:0007669"/>
    <property type="project" value="TreeGrafter"/>
</dbReference>
<feature type="region of interest" description="Disordered" evidence="5">
    <location>
        <begin position="263"/>
        <end position="299"/>
    </location>
</feature>
<organism evidence="8 9">
    <name type="scientific">Electrophorus electricus</name>
    <name type="common">Electric eel</name>
    <name type="synonym">Gymnotus electricus</name>
    <dbReference type="NCBI Taxonomy" id="8005"/>
    <lineage>
        <taxon>Eukaryota</taxon>
        <taxon>Metazoa</taxon>
        <taxon>Chordata</taxon>
        <taxon>Craniata</taxon>
        <taxon>Vertebrata</taxon>
        <taxon>Euteleostomi</taxon>
        <taxon>Actinopterygii</taxon>
        <taxon>Neopterygii</taxon>
        <taxon>Teleostei</taxon>
        <taxon>Ostariophysi</taxon>
        <taxon>Gymnotiformes</taxon>
        <taxon>Gymnotoidei</taxon>
        <taxon>Gymnotidae</taxon>
        <taxon>Electrophorus</taxon>
    </lineage>
</organism>
<dbReference type="PANTHER" id="PTHR46756">
    <property type="entry name" value="TRANSGELIN"/>
    <property type="match status" value="1"/>
</dbReference>
<comment type="similarity">
    <text evidence="4">Belongs to the GAS2 family.</text>
</comment>
<dbReference type="PROSITE" id="PS51460">
    <property type="entry name" value="GAR"/>
    <property type="match status" value="1"/>
</dbReference>
<reference evidence="9" key="2">
    <citation type="journal article" date="2017" name="Sci. Adv.">
        <title>A tail of two voltages: Proteomic comparison of the three electric organs of the electric eel.</title>
        <authorList>
            <person name="Traeger L.L."/>
            <person name="Sabat G."/>
            <person name="Barrett-Wilt G.A."/>
            <person name="Wells G.B."/>
            <person name="Sussman M.R."/>
        </authorList>
    </citation>
    <scope>NUCLEOTIDE SEQUENCE [LARGE SCALE GENOMIC DNA]</scope>
</reference>
<dbReference type="SMART" id="SM00033">
    <property type="entry name" value="CH"/>
    <property type="match status" value="1"/>
</dbReference>
<reference evidence="9" key="1">
    <citation type="journal article" date="2014" name="Science">
        <title>Nonhuman genetics. Genomic basis for the convergent evolution of electric organs.</title>
        <authorList>
            <person name="Gallant J.R."/>
            <person name="Traeger L.L."/>
            <person name="Volkening J.D."/>
            <person name="Moffett H."/>
            <person name="Chen P.H."/>
            <person name="Novina C.D."/>
            <person name="Phillips G.N.Jr."/>
            <person name="Anand R."/>
            <person name="Wells G.B."/>
            <person name="Pinch M."/>
            <person name="Guth R."/>
            <person name="Unguez G.A."/>
            <person name="Albert J.S."/>
            <person name="Zakon H.H."/>
            <person name="Samanta M.P."/>
            <person name="Sussman M.R."/>
        </authorList>
    </citation>
    <scope>NUCLEOTIDE SEQUENCE [LARGE SCALE GENOMIC DNA]</scope>
</reference>
<feature type="domain" description="Calponin-homology (CH)" evidence="6">
    <location>
        <begin position="34"/>
        <end position="147"/>
    </location>
</feature>
<dbReference type="SMART" id="SM00243">
    <property type="entry name" value="GAS2"/>
    <property type="match status" value="1"/>
</dbReference>
<dbReference type="InterPro" id="IPR001715">
    <property type="entry name" value="CH_dom"/>
</dbReference>
<dbReference type="AlphaFoldDB" id="A0A4W4E301"/>
<name>A0A4W4E301_ELEEL</name>
<evidence type="ECO:0000256" key="3">
    <source>
        <dbReference type="ARBA" id="ARBA00023212"/>
    </source>
</evidence>
<reference evidence="8" key="4">
    <citation type="submission" date="2025-08" db="UniProtKB">
        <authorList>
            <consortium name="Ensembl"/>
        </authorList>
    </citation>
    <scope>IDENTIFICATION</scope>
</reference>
<gene>
    <name evidence="8" type="primary">gas2b</name>
</gene>
<dbReference type="Pfam" id="PF02187">
    <property type="entry name" value="GAS2"/>
    <property type="match status" value="1"/>
</dbReference>
<dbReference type="InterPro" id="IPR003108">
    <property type="entry name" value="GAR_dom"/>
</dbReference>
<dbReference type="Gene3D" id="3.30.920.20">
    <property type="entry name" value="Gas2-like domain"/>
    <property type="match status" value="1"/>
</dbReference>
<comment type="subcellular location">
    <subcellularLocation>
        <location evidence="1">Cytoplasm</location>
        <location evidence="1">Cytoskeleton</location>
    </subcellularLocation>
</comment>
<dbReference type="GO" id="GO:0008093">
    <property type="term" value="F:cytoskeletal anchor activity"/>
    <property type="evidence" value="ECO:0007669"/>
    <property type="project" value="TreeGrafter"/>
</dbReference>
<evidence type="ECO:0008006" key="10">
    <source>
        <dbReference type="Google" id="ProtNLM"/>
    </source>
</evidence>
<evidence type="ECO:0000313" key="8">
    <source>
        <dbReference type="Ensembl" id="ENSEEEP00000006251.2"/>
    </source>
</evidence>
<keyword evidence="9" id="KW-1185">Reference proteome</keyword>
<dbReference type="PANTHER" id="PTHR46756:SF10">
    <property type="entry name" value="GROWTH ARREST-SPECIFIC 2B"/>
    <property type="match status" value="1"/>
</dbReference>
<reference evidence="8" key="5">
    <citation type="submission" date="2025-09" db="UniProtKB">
        <authorList>
            <consortium name="Ensembl"/>
        </authorList>
    </citation>
    <scope>IDENTIFICATION</scope>
</reference>
<dbReference type="InterPro" id="IPR036872">
    <property type="entry name" value="CH_dom_sf"/>
</dbReference>
<feature type="domain" description="GAR" evidence="7">
    <location>
        <begin position="183"/>
        <end position="256"/>
    </location>
</feature>
<dbReference type="InterPro" id="IPR036534">
    <property type="entry name" value="GAR_dom_sf"/>
</dbReference>
<reference evidence="8" key="3">
    <citation type="submission" date="2020-05" db="EMBL/GenBank/DDBJ databases">
        <title>Electrophorus electricus (electric eel) genome, fEleEle1, primary haplotype.</title>
        <authorList>
            <person name="Myers G."/>
            <person name="Meyer A."/>
            <person name="Fedrigo O."/>
            <person name="Formenti G."/>
            <person name="Rhie A."/>
            <person name="Tracey A."/>
            <person name="Sims Y."/>
            <person name="Jarvis E.D."/>
        </authorList>
    </citation>
    <scope>NUCLEOTIDE SEQUENCE [LARGE SCALE GENOMIC DNA]</scope>
</reference>
<dbReference type="SUPFAM" id="SSF143575">
    <property type="entry name" value="GAS2 domain-like"/>
    <property type="match status" value="1"/>
</dbReference>
<keyword evidence="2" id="KW-0963">Cytoplasm</keyword>
<sequence>MNGSFSLWQEPVPDPSFLQQYSEWLACRHEASLHPMKEDLAVWLNAVLGKDEEHTGLMDALQTGTVLCQLAEKLQERMILASNSKVLPSHADAAPGSFLARDNTANFLYWCRKIGMRESYLFESEDLGKIYNKTLILSCSLLSHRYGVDPPALVKLARETEKDEEEPLSPSPFFTSPFPSPSSPPLFLLPAVKQISEDPPCRCMARFCVEKQPKGRYRVGDKVLYVRMLNDKDVMVRVGGGWEAFGTYLLKHDPCRMALLPRPGPRSCRRHGRSANPKEHSRDSYLVVGTPSHLTEQIS</sequence>
<evidence type="ECO:0000256" key="2">
    <source>
        <dbReference type="ARBA" id="ARBA00022490"/>
    </source>
</evidence>
<dbReference type="GO" id="GO:0051015">
    <property type="term" value="F:actin filament binding"/>
    <property type="evidence" value="ECO:0007669"/>
    <property type="project" value="TreeGrafter"/>
</dbReference>
<dbReference type="GO" id="GO:0008017">
    <property type="term" value="F:microtubule binding"/>
    <property type="evidence" value="ECO:0007669"/>
    <property type="project" value="InterPro"/>
</dbReference>
<evidence type="ECO:0000313" key="9">
    <source>
        <dbReference type="Proteomes" id="UP000314983"/>
    </source>
</evidence>
<keyword evidence="3" id="KW-0206">Cytoskeleton</keyword>
<dbReference type="GeneTree" id="ENSGT00940000155755"/>
<proteinExistence type="inferred from homology"/>
<dbReference type="SUPFAM" id="SSF47576">
    <property type="entry name" value="Calponin-homology domain, CH-domain"/>
    <property type="match status" value="1"/>
</dbReference>
<dbReference type="CDD" id="cd21204">
    <property type="entry name" value="CH_GAS2-like"/>
    <property type="match status" value="1"/>
</dbReference>
<dbReference type="Gene3D" id="1.10.418.10">
    <property type="entry name" value="Calponin-like domain"/>
    <property type="match status" value="1"/>
</dbReference>
<dbReference type="Pfam" id="PF00307">
    <property type="entry name" value="CH"/>
    <property type="match status" value="1"/>
</dbReference>
<evidence type="ECO:0000259" key="6">
    <source>
        <dbReference type="PROSITE" id="PS50021"/>
    </source>
</evidence>
<dbReference type="PROSITE" id="PS50021">
    <property type="entry name" value="CH"/>
    <property type="match status" value="1"/>
</dbReference>
<evidence type="ECO:0000256" key="4">
    <source>
        <dbReference type="ARBA" id="ARBA00038441"/>
    </source>
</evidence>
<evidence type="ECO:0000256" key="1">
    <source>
        <dbReference type="ARBA" id="ARBA00004245"/>
    </source>
</evidence>
<accession>A0A4W4E301</accession>
<dbReference type="Proteomes" id="UP000314983">
    <property type="component" value="Chromosome 21"/>
</dbReference>